<dbReference type="OrthoDB" id="9801593at2"/>
<gene>
    <name evidence="1" type="ORF">E8L90_19430</name>
</gene>
<evidence type="ECO:0000313" key="2">
    <source>
        <dbReference type="Proteomes" id="UP000307841"/>
    </source>
</evidence>
<dbReference type="AlphaFoldDB" id="A0A4U2YDE1"/>
<dbReference type="InterPro" id="IPR052544">
    <property type="entry name" value="Bacteriocin_Proc_Enz"/>
</dbReference>
<dbReference type="EMBL" id="SZNK01000001">
    <property type="protein sequence ID" value="TKI57451.1"/>
    <property type="molecule type" value="Genomic_DNA"/>
</dbReference>
<dbReference type="GO" id="GO:0016491">
    <property type="term" value="F:oxidoreductase activity"/>
    <property type="evidence" value="ECO:0007669"/>
    <property type="project" value="InterPro"/>
</dbReference>
<keyword evidence="2" id="KW-1185">Reference proteome</keyword>
<reference evidence="1 2" key="1">
    <citation type="submission" date="2019-04" db="EMBL/GenBank/DDBJ databases">
        <title>Whole genome sequencing of Brevibacillus sp. TGS2-1.</title>
        <authorList>
            <person name="Choi A."/>
        </authorList>
    </citation>
    <scope>NUCLEOTIDE SEQUENCE [LARGE SCALE GENOMIC DNA]</scope>
    <source>
        <strain evidence="1 2">TGS2-1</strain>
    </source>
</reference>
<dbReference type="Gene3D" id="3.40.109.10">
    <property type="entry name" value="NADH Oxidase"/>
    <property type="match status" value="1"/>
</dbReference>
<dbReference type="PANTHER" id="PTHR43745:SF2">
    <property type="entry name" value="NITROREDUCTASE MJ1384-RELATED"/>
    <property type="match status" value="1"/>
</dbReference>
<sequence>MAQVMHASEMGRVVSTDLQFQFPNCPQVSDCVVAIPIKEQGLYFEGTAEKQLIRGKASETFLPKLLEQLDGKRTFSQICESLPDYSQHFIYNALALLYMRGLLFDGTDDIEHQDDPYLQFIQRHLDHTRVNSSIRDCIHRMQEKTVCLYSDVSSDMNRKQLAELLTLYPIPLRMCSELPELLLVDRPIAVYIQNEYTTRDELLSFGRFCYKHGVPWLLITISKETVYLGPHFENYETLCVECFDQQWPIANMDDGSVNMSLEAMQMAMSSVAIDIINWRSRLTSTSFLRGVQSFHTTSMEQGYIEMMKVPTCNLCGSQSTASNEQLLVARFEDHIAFSSKHHLNPKDHQNHYKPVNLELATLSTSYPSAQKINLDNCEEDSLLKKWSEVWRYMAGWKHQQINNRPKRWSPTGGNLGSVDLYIVNNSIPNLKKGVYLYDPKNHGLECLGDDDMVTQLISCLPHNEHACGYIIQVGLYGKVASKYHQFAYKIIHLDAGVAFTQGRYTAYHTGLKLDVANQWSKQAISRILHLDNLYEHPTFVSVMGGGYREP</sequence>
<dbReference type="RefSeq" id="WP_137030891.1">
    <property type="nucleotide sequence ID" value="NZ_SZNK01000001.1"/>
</dbReference>
<comment type="caution">
    <text evidence="1">The sequence shown here is derived from an EMBL/GenBank/DDBJ whole genome shotgun (WGS) entry which is preliminary data.</text>
</comment>
<dbReference type="PANTHER" id="PTHR43745">
    <property type="entry name" value="NITROREDUCTASE MJ1384-RELATED"/>
    <property type="match status" value="1"/>
</dbReference>
<dbReference type="Gene3D" id="3.40.50.720">
    <property type="entry name" value="NAD(P)-binding Rossmann-like Domain"/>
    <property type="match status" value="1"/>
</dbReference>
<dbReference type="InterPro" id="IPR000415">
    <property type="entry name" value="Nitroreductase-like"/>
</dbReference>
<proteinExistence type="predicted"/>
<organism evidence="1 2">
    <name type="scientific">Brevibacillus antibioticus</name>
    <dbReference type="NCBI Taxonomy" id="2570228"/>
    <lineage>
        <taxon>Bacteria</taxon>
        <taxon>Bacillati</taxon>
        <taxon>Bacillota</taxon>
        <taxon>Bacilli</taxon>
        <taxon>Bacillales</taxon>
        <taxon>Paenibacillaceae</taxon>
        <taxon>Brevibacillus</taxon>
    </lineage>
</organism>
<name>A0A4U2YDE1_9BACL</name>
<dbReference type="InterPro" id="IPR020051">
    <property type="entry name" value="SagB-type_dehydrogenase"/>
</dbReference>
<evidence type="ECO:0000313" key="1">
    <source>
        <dbReference type="EMBL" id="TKI57451.1"/>
    </source>
</evidence>
<dbReference type="Proteomes" id="UP000307841">
    <property type="component" value="Unassembled WGS sequence"/>
</dbReference>
<dbReference type="NCBIfam" id="TIGR03605">
    <property type="entry name" value="antibiot_sagB"/>
    <property type="match status" value="1"/>
</dbReference>
<accession>A0A4U2YDE1</accession>
<protein>
    <submittedName>
        <fullName evidence="1">SagB/ThcOx family dehydrogenase</fullName>
    </submittedName>
</protein>